<proteinExistence type="predicted"/>
<evidence type="ECO:0000313" key="2">
    <source>
        <dbReference type="Proteomes" id="UP000224266"/>
    </source>
</evidence>
<dbReference type="GeneID" id="60325431"/>
<dbReference type="KEGG" id="vg:60325431"/>
<accession>A0A222ZKK1</accession>
<dbReference type="EMBL" id="MF324911">
    <property type="protein sequence ID" value="ASR85266.1"/>
    <property type="molecule type" value="Genomic_DNA"/>
</dbReference>
<reference evidence="2" key="1">
    <citation type="submission" date="2017-06" db="EMBL/GenBank/DDBJ databases">
        <authorList>
            <person name="Kim H.J."/>
            <person name="Triplett B.A."/>
        </authorList>
    </citation>
    <scope>NUCLEOTIDE SEQUENCE [LARGE SCALE GENOMIC DNA]</scope>
</reference>
<sequence length="41" mass="4758">MSRKAHRCPGEGCGYCERRIAEAEYERDHAADDYPDYYDGT</sequence>
<gene>
    <name evidence="1" type="primary">64</name>
    <name evidence="1" type="ORF">SEA_SIRPHILIP_64</name>
</gene>
<dbReference type="RefSeq" id="YP_009953948.1">
    <property type="nucleotide sequence ID" value="NC_051627.1"/>
</dbReference>
<dbReference type="Proteomes" id="UP000224266">
    <property type="component" value="Segment"/>
</dbReference>
<protein>
    <submittedName>
        <fullName evidence="1">Uncharacterized protein</fullName>
    </submittedName>
</protein>
<organism evidence="1 2">
    <name type="scientific">Mycobacterium phage SirPhilip</name>
    <dbReference type="NCBI Taxonomy" id="2015824"/>
    <lineage>
        <taxon>Viruses</taxon>
        <taxon>Duplodnaviria</taxon>
        <taxon>Heunggongvirae</taxon>
        <taxon>Uroviricota</taxon>
        <taxon>Caudoviricetes</taxon>
        <taxon>Weiservirinae</taxon>
        <taxon>Anayavirus</taxon>
        <taxon>Anayavirus sirphilip</taxon>
    </lineage>
</organism>
<name>A0A222ZKK1_9CAUD</name>
<keyword evidence="2" id="KW-1185">Reference proteome</keyword>
<evidence type="ECO:0000313" key="1">
    <source>
        <dbReference type="EMBL" id="ASR85266.1"/>
    </source>
</evidence>